<accession>A0AAN7UJ16</accession>
<proteinExistence type="predicted"/>
<dbReference type="Gene3D" id="2.40.70.10">
    <property type="entry name" value="Acid Proteases"/>
    <property type="match status" value="1"/>
</dbReference>
<reference evidence="1 2" key="1">
    <citation type="submission" date="2023-10" db="EMBL/GenBank/DDBJ databases">
        <title>Draft genome sequence of Xylaria bambusicola isolate GMP-LS, the root and basal stem rot pathogen of sugarcane in Indonesia.</title>
        <authorList>
            <person name="Selvaraj P."/>
            <person name="Muralishankar V."/>
            <person name="Muruganantham S."/>
            <person name="Sp S."/>
            <person name="Haryani S."/>
            <person name="Lau K.J.X."/>
            <person name="Naqvi N.I."/>
        </authorList>
    </citation>
    <scope>NUCLEOTIDE SEQUENCE [LARGE SCALE GENOMIC DNA]</scope>
    <source>
        <strain evidence="1">GMP-LS</strain>
    </source>
</reference>
<evidence type="ECO:0000313" key="2">
    <source>
        <dbReference type="Proteomes" id="UP001305414"/>
    </source>
</evidence>
<dbReference type="InterPro" id="IPR021109">
    <property type="entry name" value="Peptidase_aspartic_dom_sf"/>
</dbReference>
<comment type="caution">
    <text evidence="1">The sequence shown here is derived from an EMBL/GenBank/DDBJ whole genome shotgun (WGS) entry which is preliminary data.</text>
</comment>
<evidence type="ECO:0000313" key="1">
    <source>
        <dbReference type="EMBL" id="KAK5630553.1"/>
    </source>
</evidence>
<name>A0AAN7UJ16_9PEZI</name>
<protein>
    <recommendedName>
        <fullName evidence="3">Acid protease</fullName>
    </recommendedName>
</protein>
<dbReference type="Proteomes" id="UP001305414">
    <property type="component" value="Unassembled WGS sequence"/>
</dbReference>
<dbReference type="SUPFAM" id="SSF50630">
    <property type="entry name" value="Acid proteases"/>
    <property type="match status" value="1"/>
</dbReference>
<dbReference type="AlphaFoldDB" id="A0AAN7UJ16"/>
<organism evidence="1 2">
    <name type="scientific">Xylaria bambusicola</name>
    <dbReference type="NCBI Taxonomy" id="326684"/>
    <lineage>
        <taxon>Eukaryota</taxon>
        <taxon>Fungi</taxon>
        <taxon>Dikarya</taxon>
        <taxon>Ascomycota</taxon>
        <taxon>Pezizomycotina</taxon>
        <taxon>Sordariomycetes</taxon>
        <taxon>Xylariomycetidae</taxon>
        <taxon>Xylariales</taxon>
        <taxon>Xylariaceae</taxon>
        <taxon>Xylaria</taxon>
    </lineage>
</organism>
<keyword evidence="2" id="KW-1185">Reference proteome</keyword>
<sequence length="407" mass="45670">MLSTPFRHVFAVCAAIAAARLIEIPFNNQAHLSPDIDGPWPTIKLGYGNLQENLTLNTYLILVNASLLFRPHTCGDEVEDGTLRCGEFLFSEAYLNVSTVRQTKFLELTGQTSWNVSYGTPWDEISLDSQQGLDFYHFISFDGDITGINFTSDLAGHCIETPAIMGEKLATQASNNSHSVPLLNSMMSLPNMASSLSKAQRVSSPFSSFHMGSVEPPVNGSFIIGGYDNNKIMGDLLNWIETYNTYGNPGWYLALTHIYIGVASGFLPLENLRLNNQSFPQGPYKKDPSLLRDRMNFTATQIIIEPGTPYFHLNYRACSQIARLLDLEYDVTRNLHMWSYPPDRPIFRSPVYLELVLESKSYDDYHCNIPFTPPHEQQMARFCPRHDIFLAHIRTPSGNKGGSPGHD</sequence>
<evidence type="ECO:0008006" key="3">
    <source>
        <dbReference type="Google" id="ProtNLM"/>
    </source>
</evidence>
<gene>
    <name evidence="1" type="ORF">RRF57_006268</name>
</gene>
<dbReference type="EMBL" id="JAWHQM010000016">
    <property type="protein sequence ID" value="KAK5630553.1"/>
    <property type="molecule type" value="Genomic_DNA"/>
</dbReference>